<reference evidence="3" key="1">
    <citation type="journal article" date="2024" name="Int. J. Syst. Evol. Microbiol.">
        <title>Brooklawnia propionicigenes sp. nov., a facultatively anaerobic, propionate-producing bacterium isolated from a methanogenic reactor treating waste from cattle farms.</title>
        <authorList>
            <person name="Akita Y."/>
            <person name="Ueki A."/>
            <person name="Tonouchi A."/>
            <person name="Sugawara Y."/>
            <person name="Honma S."/>
            <person name="Kaku N."/>
            <person name="Ueki K."/>
        </authorList>
    </citation>
    <scope>NUCLEOTIDE SEQUENCE</scope>
    <source>
        <strain evidence="3">SH051</strain>
    </source>
</reference>
<dbReference type="EMBL" id="AP028056">
    <property type="protein sequence ID" value="BEH03175.1"/>
    <property type="molecule type" value="Genomic_DNA"/>
</dbReference>
<evidence type="ECO:0000259" key="2">
    <source>
        <dbReference type="Pfam" id="PF00005"/>
    </source>
</evidence>
<name>A0AAN0K7P7_9ACTN</name>
<accession>A0AAN0K7P7</accession>
<dbReference type="Pfam" id="PF00005">
    <property type="entry name" value="ABC_tran"/>
    <property type="match status" value="1"/>
</dbReference>
<evidence type="ECO:0000313" key="3">
    <source>
        <dbReference type="EMBL" id="BEH03175.1"/>
    </source>
</evidence>
<dbReference type="Proteomes" id="UP001431656">
    <property type="component" value="Chromosome"/>
</dbReference>
<dbReference type="GO" id="GO:0005524">
    <property type="term" value="F:ATP binding"/>
    <property type="evidence" value="ECO:0007669"/>
    <property type="project" value="InterPro"/>
</dbReference>
<protein>
    <recommendedName>
        <fullName evidence="2">ABC transporter domain-containing protein</fullName>
    </recommendedName>
</protein>
<feature type="domain" description="ABC transporter" evidence="2">
    <location>
        <begin position="23"/>
        <end position="76"/>
    </location>
</feature>
<sequence>MARRTALDHVTFPLLTQGLSWAAAELRARDILEAFQLTASAEKPFAALSGGEGQRVMLARMLAFNPQLILVDEPTAQLDAEMASTVNGVLRSLSNEGAIVVVATHDAATAGVCDRTIDLGKDRMSVPREPL</sequence>
<dbReference type="PANTHER" id="PTHR24220:SF689">
    <property type="entry name" value="LIPOPROTEIN-RELEASING SYSTEM ATP-BINDING PROTEIN LOLD"/>
    <property type="match status" value="1"/>
</dbReference>
<proteinExistence type="inferred from homology"/>
<dbReference type="PANTHER" id="PTHR24220">
    <property type="entry name" value="IMPORT ATP-BINDING PROTEIN"/>
    <property type="match status" value="1"/>
</dbReference>
<dbReference type="InterPro" id="IPR003439">
    <property type="entry name" value="ABC_transporter-like_ATP-bd"/>
</dbReference>
<gene>
    <name evidence="3" type="ORF">brsh051_24560</name>
</gene>
<dbReference type="GO" id="GO:0016887">
    <property type="term" value="F:ATP hydrolysis activity"/>
    <property type="evidence" value="ECO:0007669"/>
    <property type="project" value="InterPro"/>
</dbReference>
<dbReference type="GO" id="GO:0005886">
    <property type="term" value="C:plasma membrane"/>
    <property type="evidence" value="ECO:0007669"/>
    <property type="project" value="TreeGrafter"/>
</dbReference>
<dbReference type="Gene3D" id="3.40.50.300">
    <property type="entry name" value="P-loop containing nucleotide triphosphate hydrolases"/>
    <property type="match status" value="1"/>
</dbReference>
<dbReference type="SUPFAM" id="SSF52540">
    <property type="entry name" value="P-loop containing nucleoside triphosphate hydrolases"/>
    <property type="match status" value="1"/>
</dbReference>
<evidence type="ECO:0000313" key="4">
    <source>
        <dbReference type="Proteomes" id="UP001431656"/>
    </source>
</evidence>
<dbReference type="InterPro" id="IPR015854">
    <property type="entry name" value="ABC_transpr_LolD-like"/>
</dbReference>
<dbReference type="AlphaFoldDB" id="A0AAN0K7P7"/>
<dbReference type="InterPro" id="IPR027417">
    <property type="entry name" value="P-loop_NTPase"/>
</dbReference>
<organism evidence="3 4">
    <name type="scientific">Brooklawnia propionicigenes</name>
    <dbReference type="NCBI Taxonomy" id="3041175"/>
    <lineage>
        <taxon>Bacteria</taxon>
        <taxon>Bacillati</taxon>
        <taxon>Actinomycetota</taxon>
        <taxon>Actinomycetes</taxon>
        <taxon>Propionibacteriales</taxon>
        <taxon>Propionibacteriaceae</taxon>
        <taxon>Brooklawnia</taxon>
    </lineage>
</organism>
<dbReference type="KEGG" id="broo:brsh051_24560"/>
<comment type="similarity">
    <text evidence="1">Belongs to the ABC transporter superfamily.</text>
</comment>
<dbReference type="GO" id="GO:0022857">
    <property type="term" value="F:transmembrane transporter activity"/>
    <property type="evidence" value="ECO:0007669"/>
    <property type="project" value="TreeGrafter"/>
</dbReference>
<evidence type="ECO:0000256" key="1">
    <source>
        <dbReference type="ARBA" id="ARBA00005417"/>
    </source>
</evidence>
<keyword evidence="4" id="KW-1185">Reference proteome</keyword>